<dbReference type="OrthoDB" id="5491608at2"/>
<sequence>MWWYLDALSDDGSRGITLIAFVGSVFSPYYAWQRRRGRAVPEQHCAVNVALYGKGGKRWAMTERGQNRLMRDAEHLNIGPSSLRWDGRSLHIEVNEITAPIPSRLRGSITLTPRALTTDSYDLDALGRHQWRPIAPAADVQVDLSSPDLHWRGRGYFDSNIGSEPLEAGFTYWDWSRAMMPNDDTVILYESLRRDDSQGLLALRYDAQGRCTPIEAPAPQALPPGRIWRAPRGTRGDVHSVEIVETLEDTPFYTRSLLKQRIHGEPALAFHESLSLTRFAHPIVQLMLPFRMPRF</sequence>
<dbReference type="CDD" id="cd21471">
    <property type="entry name" value="CrtC-like"/>
    <property type="match status" value="1"/>
</dbReference>
<organism evidence="2 3">
    <name type="scientific">Ectothiorhodosinus mongolicus</name>
    <dbReference type="NCBI Taxonomy" id="233100"/>
    <lineage>
        <taxon>Bacteria</taxon>
        <taxon>Pseudomonadati</taxon>
        <taxon>Pseudomonadota</taxon>
        <taxon>Gammaproteobacteria</taxon>
        <taxon>Chromatiales</taxon>
        <taxon>Ectothiorhodospiraceae</taxon>
        <taxon>Ectothiorhodosinus</taxon>
    </lineage>
</organism>
<gene>
    <name evidence="2" type="ORF">SAMN05216526_1826</name>
</gene>
<dbReference type="SUPFAM" id="SSF159245">
    <property type="entry name" value="AttH-like"/>
    <property type="match status" value="1"/>
</dbReference>
<accession>A0A1R3W7M8</accession>
<feature type="transmembrane region" description="Helical" evidence="1">
    <location>
        <begin position="12"/>
        <end position="32"/>
    </location>
</feature>
<evidence type="ECO:0000313" key="2">
    <source>
        <dbReference type="EMBL" id="SIT73184.1"/>
    </source>
</evidence>
<name>A0A1R3W7M8_9GAMM</name>
<reference evidence="2 3" key="1">
    <citation type="submission" date="2017-01" db="EMBL/GenBank/DDBJ databases">
        <authorList>
            <person name="Mah S.A."/>
            <person name="Swanson W.J."/>
            <person name="Moy G.W."/>
            <person name="Vacquier V.D."/>
        </authorList>
    </citation>
    <scope>NUCLEOTIDE SEQUENCE [LARGE SCALE GENOMIC DNA]</scope>
    <source>
        <strain evidence="2 3">M9</strain>
    </source>
</reference>
<proteinExistence type="predicted"/>
<dbReference type="STRING" id="233100.SAMN05216526_1826"/>
<protein>
    <submittedName>
        <fullName evidence="2">Hydroxyneurosporene synthase</fullName>
    </submittedName>
</protein>
<keyword evidence="3" id="KW-1185">Reference proteome</keyword>
<dbReference type="EMBL" id="FTPK01000003">
    <property type="protein sequence ID" value="SIT73184.1"/>
    <property type="molecule type" value="Genomic_DNA"/>
</dbReference>
<dbReference type="AlphaFoldDB" id="A0A1R3W7M8"/>
<evidence type="ECO:0000313" key="3">
    <source>
        <dbReference type="Proteomes" id="UP000223759"/>
    </source>
</evidence>
<keyword evidence="1" id="KW-0812">Transmembrane</keyword>
<keyword evidence="1" id="KW-1133">Transmembrane helix</keyword>
<keyword evidence="1" id="KW-0472">Membrane</keyword>
<dbReference type="Proteomes" id="UP000223759">
    <property type="component" value="Unassembled WGS sequence"/>
</dbReference>
<evidence type="ECO:0000256" key="1">
    <source>
        <dbReference type="SAM" id="Phobius"/>
    </source>
</evidence>